<proteinExistence type="predicted"/>
<feature type="non-terminal residue" evidence="2">
    <location>
        <position position="1"/>
    </location>
</feature>
<dbReference type="InterPro" id="IPR032135">
    <property type="entry name" value="DUF4817"/>
</dbReference>
<dbReference type="Proteomes" id="UP000078542">
    <property type="component" value="Unassembled WGS sequence"/>
</dbReference>
<dbReference type="PANTHER" id="PTHR47326">
    <property type="entry name" value="TRANSPOSABLE ELEMENT TC3 TRANSPOSASE-LIKE PROTEIN"/>
    <property type="match status" value="1"/>
</dbReference>
<evidence type="ECO:0000313" key="3">
    <source>
        <dbReference type="Proteomes" id="UP000078542"/>
    </source>
</evidence>
<keyword evidence="3" id="KW-1185">Reference proteome</keyword>
<dbReference type="Gene3D" id="3.30.420.10">
    <property type="entry name" value="Ribonuclease H-like superfamily/Ribonuclease H"/>
    <property type="match status" value="1"/>
</dbReference>
<accession>A0A151IQ33</accession>
<dbReference type="PANTHER" id="PTHR47326:SF1">
    <property type="entry name" value="HTH PSQ-TYPE DOMAIN-CONTAINING PROTEIN"/>
    <property type="match status" value="1"/>
</dbReference>
<dbReference type="InterPro" id="IPR036397">
    <property type="entry name" value="RNaseH_sf"/>
</dbReference>
<evidence type="ECO:0000259" key="1">
    <source>
        <dbReference type="Pfam" id="PF16087"/>
    </source>
</evidence>
<dbReference type="AlphaFoldDB" id="A0A151IQ33"/>
<dbReference type="STRING" id="456900.A0A151IQ33"/>
<feature type="domain" description="DUF4817" evidence="1">
    <location>
        <begin position="6"/>
        <end position="55"/>
    </location>
</feature>
<evidence type="ECO:0000313" key="2">
    <source>
        <dbReference type="EMBL" id="KYN08272.1"/>
    </source>
</evidence>
<protein>
    <recommendedName>
        <fullName evidence="1">DUF4817 domain-containing protein</fullName>
    </recommendedName>
</protein>
<dbReference type="GO" id="GO:0003676">
    <property type="term" value="F:nucleic acid binding"/>
    <property type="evidence" value="ECO:0007669"/>
    <property type="project" value="InterPro"/>
</dbReference>
<dbReference type="Pfam" id="PF16087">
    <property type="entry name" value="DUF4817"/>
    <property type="match status" value="1"/>
</dbReference>
<name>A0A151IQ33_9HYME</name>
<organism evidence="2 3">
    <name type="scientific">Cyphomyrmex costatus</name>
    <dbReference type="NCBI Taxonomy" id="456900"/>
    <lineage>
        <taxon>Eukaryota</taxon>
        <taxon>Metazoa</taxon>
        <taxon>Ecdysozoa</taxon>
        <taxon>Arthropoda</taxon>
        <taxon>Hexapoda</taxon>
        <taxon>Insecta</taxon>
        <taxon>Pterygota</taxon>
        <taxon>Neoptera</taxon>
        <taxon>Endopterygota</taxon>
        <taxon>Hymenoptera</taxon>
        <taxon>Apocrita</taxon>
        <taxon>Aculeata</taxon>
        <taxon>Formicoidea</taxon>
        <taxon>Formicidae</taxon>
        <taxon>Myrmicinae</taxon>
        <taxon>Cyphomyrmex</taxon>
    </lineage>
</organism>
<sequence>YESGKKVDMIFVYGECRQIMIEAVRLYTERFPDRIHPSFSVFSNIVLTFQETGSVDNKKRKRIKKATDDGNSTNILAAVALNPHISTRQLERESGISRRSVLLILHSNKFHPFHISLHQDYMARSPDLTPMDFYLWGKLKQQVYSEMPTTREDMKERIRRACVAIDPNKIRRAVLSVSTRFRKCVDVQGHYFEHLS</sequence>
<reference evidence="2 3" key="1">
    <citation type="submission" date="2016-03" db="EMBL/GenBank/DDBJ databases">
        <title>Cyphomyrmex costatus WGS genome.</title>
        <authorList>
            <person name="Nygaard S."/>
            <person name="Hu H."/>
            <person name="Boomsma J."/>
            <person name="Zhang G."/>
        </authorList>
    </citation>
    <scope>NUCLEOTIDE SEQUENCE [LARGE SCALE GENOMIC DNA]</scope>
    <source>
        <strain evidence="2">MS0001</strain>
        <tissue evidence="2">Whole body</tissue>
    </source>
</reference>
<gene>
    <name evidence="2" type="ORF">ALC62_00748</name>
</gene>
<dbReference type="EMBL" id="KQ976791">
    <property type="protein sequence ID" value="KYN08272.1"/>
    <property type="molecule type" value="Genomic_DNA"/>
</dbReference>